<evidence type="ECO:0000256" key="4">
    <source>
        <dbReference type="ARBA" id="ARBA00022827"/>
    </source>
</evidence>
<gene>
    <name evidence="12" type="ORF">PPRIM_AZ9-3.1.T0090152</name>
</gene>
<evidence type="ECO:0000256" key="3">
    <source>
        <dbReference type="ARBA" id="ARBA00022630"/>
    </source>
</evidence>
<evidence type="ECO:0000256" key="2">
    <source>
        <dbReference type="ARBA" id="ARBA00007532"/>
    </source>
</evidence>
<evidence type="ECO:0000256" key="8">
    <source>
        <dbReference type="ARBA" id="ARBA00023284"/>
    </source>
</evidence>
<dbReference type="FunFam" id="3.50.50.60:FF:000012">
    <property type="entry name" value="Thioredoxin reductase 1, cytoplasmic"/>
    <property type="match status" value="1"/>
</dbReference>
<dbReference type="InterPro" id="IPR004099">
    <property type="entry name" value="Pyr_nucl-diS_OxRdtase_dimer"/>
</dbReference>
<feature type="domain" description="FAD/NAD(P)-binding" evidence="11">
    <location>
        <begin position="18"/>
        <end position="360"/>
    </location>
</feature>
<keyword evidence="13" id="KW-1185">Reference proteome</keyword>
<dbReference type="GO" id="GO:0005829">
    <property type="term" value="C:cytosol"/>
    <property type="evidence" value="ECO:0007669"/>
    <property type="project" value="TreeGrafter"/>
</dbReference>
<dbReference type="PIRSF" id="PIRSF000350">
    <property type="entry name" value="Mercury_reductase_MerA"/>
    <property type="match status" value="1"/>
</dbReference>
<evidence type="ECO:0000313" key="13">
    <source>
        <dbReference type="Proteomes" id="UP000688137"/>
    </source>
</evidence>
<dbReference type="GO" id="GO:0005739">
    <property type="term" value="C:mitochondrion"/>
    <property type="evidence" value="ECO:0007669"/>
    <property type="project" value="TreeGrafter"/>
</dbReference>
<organism evidence="12 13">
    <name type="scientific">Paramecium primaurelia</name>
    <dbReference type="NCBI Taxonomy" id="5886"/>
    <lineage>
        <taxon>Eukaryota</taxon>
        <taxon>Sar</taxon>
        <taxon>Alveolata</taxon>
        <taxon>Ciliophora</taxon>
        <taxon>Intramacronucleata</taxon>
        <taxon>Oligohymenophorea</taxon>
        <taxon>Peniculida</taxon>
        <taxon>Parameciidae</taxon>
        <taxon>Paramecium</taxon>
    </lineage>
</organism>
<dbReference type="InterPro" id="IPR001100">
    <property type="entry name" value="Pyr_nuc-diS_OxRdtase"/>
</dbReference>
<comment type="caution">
    <text evidence="12">The sequence shown here is derived from an EMBL/GenBank/DDBJ whole genome shotgun (WGS) entry which is preliminary data.</text>
</comment>
<keyword evidence="7" id="KW-1015">Disulfide bond</keyword>
<dbReference type="PANTHER" id="PTHR42737:SF7">
    <property type="entry name" value="THIOREDOXIN-DISULFIDE REDUCTASE"/>
    <property type="match status" value="1"/>
</dbReference>
<keyword evidence="5" id="KW-0521">NADP</keyword>
<reference evidence="12" key="1">
    <citation type="submission" date="2021-01" db="EMBL/GenBank/DDBJ databases">
        <authorList>
            <consortium name="Genoscope - CEA"/>
            <person name="William W."/>
        </authorList>
    </citation>
    <scope>NUCLEOTIDE SEQUENCE</scope>
</reference>
<dbReference type="PANTHER" id="PTHR42737">
    <property type="entry name" value="GLUTATHIONE REDUCTASE"/>
    <property type="match status" value="1"/>
</dbReference>
<comment type="cofactor">
    <cofactor evidence="1">
        <name>FAD</name>
        <dbReference type="ChEBI" id="CHEBI:57692"/>
    </cofactor>
</comment>
<dbReference type="Pfam" id="PF02852">
    <property type="entry name" value="Pyr_redox_dim"/>
    <property type="match status" value="1"/>
</dbReference>
<dbReference type="PROSITE" id="PS00076">
    <property type="entry name" value="PYRIDINE_REDOX_1"/>
    <property type="match status" value="1"/>
</dbReference>
<dbReference type="GO" id="GO:0045454">
    <property type="term" value="P:cell redox homeostasis"/>
    <property type="evidence" value="ECO:0007669"/>
    <property type="project" value="InterPro"/>
</dbReference>
<name>A0A8S1JSS4_PARPR</name>
<evidence type="ECO:0000256" key="9">
    <source>
        <dbReference type="RuleBase" id="RU003691"/>
    </source>
</evidence>
<dbReference type="GO" id="GO:0034599">
    <property type="term" value="P:cellular response to oxidative stress"/>
    <property type="evidence" value="ECO:0007669"/>
    <property type="project" value="TreeGrafter"/>
</dbReference>
<evidence type="ECO:0000259" key="10">
    <source>
        <dbReference type="Pfam" id="PF02852"/>
    </source>
</evidence>
<proteinExistence type="inferred from homology"/>
<dbReference type="Proteomes" id="UP000688137">
    <property type="component" value="Unassembled WGS sequence"/>
</dbReference>
<evidence type="ECO:0000256" key="1">
    <source>
        <dbReference type="ARBA" id="ARBA00001974"/>
    </source>
</evidence>
<accession>A0A8S1JSS4</accession>
<evidence type="ECO:0008006" key="14">
    <source>
        <dbReference type="Google" id="ProtNLM"/>
    </source>
</evidence>
<dbReference type="InterPro" id="IPR046952">
    <property type="entry name" value="GSHR/TRXR-like"/>
</dbReference>
<keyword evidence="3 9" id="KW-0285">Flavoprotein</keyword>
<dbReference type="GO" id="GO:0006749">
    <property type="term" value="P:glutathione metabolic process"/>
    <property type="evidence" value="ECO:0007669"/>
    <property type="project" value="TreeGrafter"/>
</dbReference>
<dbReference type="GO" id="GO:0004362">
    <property type="term" value="F:glutathione-disulfide reductase (NADPH) activity"/>
    <property type="evidence" value="ECO:0007669"/>
    <property type="project" value="TreeGrafter"/>
</dbReference>
<dbReference type="InterPro" id="IPR023753">
    <property type="entry name" value="FAD/NAD-binding_dom"/>
</dbReference>
<dbReference type="InterPro" id="IPR012999">
    <property type="entry name" value="Pyr_OxRdtase_I_AS"/>
</dbReference>
<sequence length="524" mass="58604">MIRFARRMQKFCKSADIFDVAVIGGGSGGLAFALEGAKLGLKIAVFDYVTPSSQGSIWGLGGTCVNVGCIPKKLMHQSALIKENIEGSTPYGWTPSEQEQVNWEILVENIQNHIKGLNYGYKQNLQKSGILYLNELATFKDNHTLQYGKMDDFKSNDINKLRELKFKYCVISTGGRPTKLQSISKYAITSDDIFSQTKPPGKTLVVGGGYIALESAGMLKGLGYDVTLMTRGKYLREFDQDVVKMILEHYQKYLSVNIVPESLPFHSELKDDKILVKWKSTVNSQEDAGIFDTVLMAIGRQANTQMLNLDKLGIKVNPNNNKIFGNQNGEVERTEVENIFAIGDVLNGIPELTPIASKSGQLLAKRIKLLIKGSYSQKEYESTKLEYNDYPTTVFTPLEYSFVGFSEEQARSKFGEMNIEIYHSKFVPLEEQLCDKLDENYELLQRKVYVKAICNVLDNNKVVGLHYLGPNAGEVMQGFAVAIKLGMRLDDLQRTVGIHPTNAEEFVLLKVTKSSKADFEKHGC</sequence>
<dbReference type="Pfam" id="PF07992">
    <property type="entry name" value="Pyr_redox_2"/>
    <property type="match status" value="1"/>
</dbReference>
<dbReference type="AlphaFoldDB" id="A0A8S1JSS4"/>
<dbReference type="GO" id="GO:0050660">
    <property type="term" value="F:flavin adenine dinucleotide binding"/>
    <property type="evidence" value="ECO:0007669"/>
    <property type="project" value="InterPro"/>
</dbReference>
<dbReference type="EMBL" id="CAJJDM010000006">
    <property type="protein sequence ID" value="CAD8045127.1"/>
    <property type="molecule type" value="Genomic_DNA"/>
</dbReference>
<dbReference type="FunFam" id="3.30.390.30:FF:000004">
    <property type="entry name" value="Thioredoxin reductase 1, cytoplasmic"/>
    <property type="match status" value="1"/>
</dbReference>
<keyword evidence="8 9" id="KW-0676">Redox-active center</keyword>
<evidence type="ECO:0000256" key="5">
    <source>
        <dbReference type="ARBA" id="ARBA00022857"/>
    </source>
</evidence>
<dbReference type="OMA" id="KYCVIST"/>
<dbReference type="GO" id="GO:0004791">
    <property type="term" value="F:thioredoxin-disulfide reductase (NADPH) activity"/>
    <property type="evidence" value="ECO:0007669"/>
    <property type="project" value="InterPro"/>
</dbReference>
<keyword evidence="4 9" id="KW-0274">FAD</keyword>
<keyword evidence="6 9" id="KW-0560">Oxidoreductase</keyword>
<evidence type="ECO:0000256" key="6">
    <source>
        <dbReference type="ARBA" id="ARBA00023002"/>
    </source>
</evidence>
<evidence type="ECO:0000259" key="11">
    <source>
        <dbReference type="Pfam" id="PF07992"/>
    </source>
</evidence>
<protein>
    <recommendedName>
        <fullName evidence="14">Thioredoxin reductase</fullName>
    </recommendedName>
</protein>
<comment type="similarity">
    <text evidence="2 9">Belongs to the class-I pyridine nucleotide-disulfide oxidoreductase family.</text>
</comment>
<evidence type="ECO:0000256" key="7">
    <source>
        <dbReference type="ARBA" id="ARBA00023157"/>
    </source>
</evidence>
<feature type="domain" description="Pyridine nucleotide-disulphide oxidoreductase dimerisation" evidence="10">
    <location>
        <begin position="391"/>
        <end position="507"/>
    </location>
</feature>
<evidence type="ECO:0000313" key="12">
    <source>
        <dbReference type="EMBL" id="CAD8045127.1"/>
    </source>
</evidence>
<dbReference type="NCBIfam" id="TIGR01438">
    <property type="entry name" value="TGR"/>
    <property type="match status" value="1"/>
</dbReference>
<dbReference type="InterPro" id="IPR006338">
    <property type="entry name" value="Thioredoxin/glutathione_Rdtase"/>
</dbReference>